<feature type="non-terminal residue" evidence="8">
    <location>
        <position position="206"/>
    </location>
</feature>
<dbReference type="GO" id="GO:0140359">
    <property type="term" value="F:ABC-type transporter activity"/>
    <property type="evidence" value="ECO:0007669"/>
    <property type="project" value="InterPro"/>
</dbReference>
<dbReference type="EMBL" id="JAJJMA010050652">
    <property type="protein sequence ID" value="MCL7025911.1"/>
    <property type="molecule type" value="Genomic_DNA"/>
</dbReference>
<evidence type="ECO:0000313" key="8">
    <source>
        <dbReference type="EMBL" id="MCL7025911.1"/>
    </source>
</evidence>
<organism evidence="8 9">
    <name type="scientific">Papaver nudicaule</name>
    <name type="common">Iceland poppy</name>
    <dbReference type="NCBI Taxonomy" id="74823"/>
    <lineage>
        <taxon>Eukaryota</taxon>
        <taxon>Viridiplantae</taxon>
        <taxon>Streptophyta</taxon>
        <taxon>Embryophyta</taxon>
        <taxon>Tracheophyta</taxon>
        <taxon>Spermatophyta</taxon>
        <taxon>Magnoliopsida</taxon>
        <taxon>Ranunculales</taxon>
        <taxon>Papaveraceae</taxon>
        <taxon>Papaveroideae</taxon>
        <taxon>Papaver</taxon>
    </lineage>
</organism>
<dbReference type="AlphaFoldDB" id="A0AA41V057"/>
<dbReference type="SUPFAM" id="SSF90123">
    <property type="entry name" value="ABC transporter transmembrane region"/>
    <property type="match status" value="1"/>
</dbReference>
<dbReference type="GO" id="GO:0005524">
    <property type="term" value="F:ATP binding"/>
    <property type="evidence" value="ECO:0007669"/>
    <property type="project" value="InterPro"/>
</dbReference>
<protein>
    <recommendedName>
        <fullName evidence="7">ABC transmembrane type-1 domain-containing protein</fullName>
    </recommendedName>
</protein>
<keyword evidence="3 6" id="KW-0812">Transmembrane</keyword>
<dbReference type="InterPro" id="IPR039421">
    <property type="entry name" value="Type_1_exporter"/>
</dbReference>
<evidence type="ECO:0000256" key="1">
    <source>
        <dbReference type="ARBA" id="ARBA00004141"/>
    </source>
</evidence>
<evidence type="ECO:0000256" key="4">
    <source>
        <dbReference type="ARBA" id="ARBA00022989"/>
    </source>
</evidence>
<dbReference type="CDD" id="cd18582">
    <property type="entry name" value="ABC_6TM_ATM1_ABCB7"/>
    <property type="match status" value="1"/>
</dbReference>
<dbReference type="Gene3D" id="1.20.1560.10">
    <property type="entry name" value="ABC transporter type 1, transmembrane domain"/>
    <property type="match status" value="1"/>
</dbReference>
<keyword evidence="5 6" id="KW-0472">Membrane</keyword>
<feature type="transmembrane region" description="Helical" evidence="6">
    <location>
        <begin position="50"/>
        <end position="71"/>
    </location>
</feature>
<feature type="transmembrane region" description="Helical" evidence="6">
    <location>
        <begin position="20"/>
        <end position="44"/>
    </location>
</feature>
<dbReference type="Pfam" id="PF00664">
    <property type="entry name" value="ABC_membrane"/>
    <property type="match status" value="1"/>
</dbReference>
<evidence type="ECO:0000313" key="9">
    <source>
        <dbReference type="Proteomes" id="UP001177140"/>
    </source>
</evidence>
<comment type="caution">
    <text evidence="8">The sequence shown here is derived from an EMBL/GenBank/DDBJ whole genome shotgun (WGS) entry which is preliminary data.</text>
</comment>
<proteinExistence type="predicted"/>
<evidence type="ECO:0000259" key="7">
    <source>
        <dbReference type="PROSITE" id="PS50929"/>
    </source>
</evidence>
<accession>A0AA41V057</accession>
<feature type="transmembrane region" description="Helical" evidence="6">
    <location>
        <begin position="170"/>
        <end position="188"/>
    </location>
</feature>
<sequence>RQTGALSRIIDRGSRAINFILSSMVFNVIPTIVEIIMVTGILAYNFRAPFAWITSLSVAAYIAFTVLVTQWRIKISQVMNKADNDASSRAIDSLVNYETVKYFTNEEFEAEKYDEFIKKYEDAALKTTSSLAFLNFGQNLIFSMALSTAMVLCSHGIMNGEMTVGDLVMVNGLLFQLSLPLNFLGYVYRETNQGLVDMKSMFQLLE</sequence>
<name>A0AA41V057_PAPNU</name>
<keyword evidence="4 6" id="KW-1133">Transmembrane helix</keyword>
<dbReference type="PROSITE" id="PS50929">
    <property type="entry name" value="ABC_TM1F"/>
    <property type="match status" value="1"/>
</dbReference>
<dbReference type="InterPro" id="IPR036640">
    <property type="entry name" value="ABC1_TM_sf"/>
</dbReference>
<dbReference type="PANTHER" id="PTHR24221:SF402">
    <property type="entry name" value="IRON-SULFUR CLUSTERS TRANSPORTER ABCB7, MITOCHONDRIAL"/>
    <property type="match status" value="1"/>
</dbReference>
<dbReference type="PANTHER" id="PTHR24221">
    <property type="entry name" value="ATP-BINDING CASSETTE SUB-FAMILY B"/>
    <property type="match status" value="1"/>
</dbReference>
<dbReference type="Proteomes" id="UP001177140">
    <property type="component" value="Unassembled WGS sequence"/>
</dbReference>
<evidence type="ECO:0000256" key="3">
    <source>
        <dbReference type="ARBA" id="ARBA00022692"/>
    </source>
</evidence>
<keyword evidence="2" id="KW-0813">Transport</keyword>
<evidence type="ECO:0000256" key="6">
    <source>
        <dbReference type="SAM" id="Phobius"/>
    </source>
</evidence>
<dbReference type="GO" id="GO:0005743">
    <property type="term" value="C:mitochondrial inner membrane"/>
    <property type="evidence" value="ECO:0007669"/>
    <property type="project" value="TreeGrafter"/>
</dbReference>
<comment type="subcellular location">
    <subcellularLocation>
        <location evidence="1">Membrane</location>
        <topology evidence="1">Multi-pass membrane protein</topology>
    </subcellularLocation>
</comment>
<evidence type="ECO:0000256" key="2">
    <source>
        <dbReference type="ARBA" id="ARBA00022448"/>
    </source>
</evidence>
<evidence type="ECO:0000256" key="5">
    <source>
        <dbReference type="ARBA" id="ARBA00023136"/>
    </source>
</evidence>
<feature type="domain" description="ABC transmembrane type-1" evidence="7">
    <location>
        <begin position="1"/>
        <end position="193"/>
    </location>
</feature>
<dbReference type="InterPro" id="IPR011527">
    <property type="entry name" value="ABC1_TM_dom"/>
</dbReference>
<keyword evidence="9" id="KW-1185">Reference proteome</keyword>
<reference evidence="8" key="1">
    <citation type="submission" date="2022-03" db="EMBL/GenBank/DDBJ databases">
        <title>A functionally conserved STORR gene fusion in Papaver species that diverged 16.8 million years ago.</title>
        <authorList>
            <person name="Catania T."/>
        </authorList>
    </citation>
    <scope>NUCLEOTIDE SEQUENCE</scope>
    <source>
        <strain evidence="8">S-191538</strain>
    </source>
</reference>
<feature type="non-terminal residue" evidence="8">
    <location>
        <position position="1"/>
    </location>
</feature>
<dbReference type="GO" id="GO:0006879">
    <property type="term" value="P:intracellular iron ion homeostasis"/>
    <property type="evidence" value="ECO:0007669"/>
    <property type="project" value="TreeGrafter"/>
</dbReference>
<feature type="transmembrane region" description="Helical" evidence="6">
    <location>
        <begin position="140"/>
        <end position="158"/>
    </location>
</feature>
<gene>
    <name evidence="8" type="ORF">MKW94_020777</name>
</gene>